<dbReference type="Proteomes" id="UP000759131">
    <property type="component" value="Unassembled WGS sequence"/>
</dbReference>
<name>A0A7R9LXY7_9ACAR</name>
<proteinExistence type="predicted"/>
<keyword evidence="3" id="KW-1185">Reference proteome</keyword>
<sequence length="102" mass="11373">MAIGFSSSTRSLWKRWPKSRSGDRFWCCFTPRGVITATYYHPSGHKWPNTSTTTTRTSMSVVSTALNTPLSPHTSPSEAFPPFCSSEETNALNSAARDPRMR</sequence>
<gene>
    <name evidence="2" type="ORF">OSB1V03_LOCUS22630</name>
</gene>
<accession>A0A7R9LXY7</accession>
<dbReference type="AlphaFoldDB" id="A0A7R9LXY7"/>
<organism evidence="2">
    <name type="scientific">Medioppia subpectinata</name>
    <dbReference type="NCBI Taxonomy" id="1979941"/>
    <lineage>
        <taxon>Eukaryota</taxon>
        <taxon>Metazoa</taxon>
        <taxon>Ecdysozoa</taxon>
        <taxon>Arthropoda</taxon>
        <taxon>Chelicerata</taxon>
        <taxon>Arachnida</taxon>
        <taxon>Acari</taxon>
        <taxon>Acariformes</taxon>
        <taxon>Sarcoptiformes</taxon>
        <taxon>Oribatida</taxon>
        <taxon>Brachypylina</taxon>
        <taxon>Oppioidea</taxon>
        <taxon>Oppiidae</taxon>
        <taxon>Medioppia</taxon>
    </lineage>
</organism>
<feature type="region of interest" description="Disordered" evidence="1">
    <location>
        <begin position="66"/>
        <end position="102"/>
    </location>
</feature>
<dbReference type="EMBL" id="OC904359">
    <property type="protein sequence ID" value="CAD7649947.1"/>
    <property type="molecule type" value="Genomic_DNA"/>
</dbReference>
<dbReference type="EMBL" id="CAJPIZ010049784">
    <property type="protein sequence ID" value="CAG2122684.1"/>
    <property type="molecule type" value="Genomic_DNA"/>
</dbReference>
<protein>
    <submittedName>
        <fullName evidence="2">Uncharacterized protein</fullName>
    </submittedName>
</protein>
<feature type="compositionally biased region" description="Polar residues" evidence="1">
    <location>
        <begin position="66"/>
        <end position="77"/>
    </location>
</feature>
<reference evidence="2" key="1">
    <citation type="submission" date="2020-11" db="EMBL/GenBank/DDBJ databases">
        <authorList>
            <person name="Tran Van P."/>
        </authorList>
    </citation>
    <scope>NUCLEOTIDE SEQUENCE</scope>
</reference>
<evidence type="ECO:0000313" key="2">
    <source>
        <dbReference type="EMBL" id="CAD7649947.1"/>
    </source>
</evidence>
<evidence type="ECO:0000313" key="3">
    <source>
        <dbReference type="Proteomes" id="UP000759131"/>
    </source>
</evidence>
<evidence type="ECO:0000256" key="1">
    <source>
        <dbReference type="SAM" id="MobiDB-lite"/>
    </source>
</evidence>